<gene>
    <name evidence="2" type="ORF">CSHISOI_01799</name>
</gene>
<keyword evidence="3" id="KW-1185">Reference proteome</keyword>
<dbReference type="Proteomes" id="UP000326340">
    <property type="component" value="Unassembled WGS sequence"/>
</dbReference>
<organism evidence="2 3">
    <name type="scientific">Colletotrichum shisoi</name>
    <dbReference type="NCBI Taxonomy" id="2078593"/>
    <lineage>
        <taxon>Eukaryota</taxon>
        <taxon>Fungi</taxon>
        <taxon>Dikarya</taxon>
        <taxon>Ascomycota</taxon>
        <taxon>Pezizomycotina</taxon>
        <taxon>Sordariomycetes</taxon>
        <taxon>Hypocreomycetidae</taxon>
        <taxon>Glomerellales</taxon>
        <taxon>Glomerellaceae</taxon>
        <taxon>Colletotrichum</taxon>
        <taxon>Colletotrichum destructivum species complex</taxon>
    </lineage>
</organism>
<evidence type="ECO:0000313" key="3">
    <source>
        <dbReference type="Proteomes" id="UP000326340"/>
    </source>
</evidence>
<accession>A0A5Q4C2U8</accession>
<dbReference type="OrthoDB" id="4849704at2759"/>
<comment type="caution">
    <text evidence="2">The sequence shown here is derived from an EMBL/GenBank/DDBJ whole genome shotgun (WGS) entry which is preliminary data.</text>
</comment>
<feature type="compositionally biased region" description="Low complexity" evidence="1">
    <location>
        <begin position="45"/>
        <end position="74"/>
    </location>
</feature>
<proteinExistence type="predicted"/>
<reference evidence="2 3" key="1">
    <citation type="journal article" date="2019" name="Sci. Rep.">
        <title>Colletotrichum shisoi sp. nov., an anthracnose pathogen of Perilla frutescens in Japan: molecular phylogenetic, morphological and genomic evidence.</title>
        <authorList>
            <person name="Gan P."/>
            <person name="Tsushima A."/>
            <person name="Hiroyama R."/>
            <person name="Narusaka M."/>
            <person name="Takano Y."/>
            <person name="Narusaka Y."/>
            <person name="Kawaradani M."/>
            <person name="Damm U."/>
            <person name="Shirasu K."/>
        </authorList>
    </citation>
    <scope>NUCLEOTIDE SEQUENCE [LARGE SCALE GENOMIC DNA]</scope>
    <source>
        <strain evidence="2 3">PG-2018a</strain>
    </source>
</reference>
<sequence length="212" mass="23566">MPETILRRKRTAEDEDDEGHESLIKRRSRFHDTSHFKWLWSPPCHPLSSPSSSLPSSSSSSSSSSSQSALWSQPVPDGMFLTRHDVPRSFSVPPEPFQARRPRRRGAISVTSSAAPSEMDRHMAQQLQQQVAIIRLKVAAELHSASDQGCCQEEDNGNVDRSDAEVDRIRRELEAVQIDSALPSILGVSAEFEQKLRLGSSSRSPDTSRHPA</sequence>
<dbReference type="EMBL" id="PUHP01000137">
    <property type="protein sequence ID" value="TQN72854.1"/>
    <property type="molecule type" value="Genomic_DNA"/>
</dbReference>
<evidence type="ECO:0000256" key="1">
    <source>
        <dbReference type="SAM" id="MobiDB-lite"/>
    </source>
</evidence>
<dbReference type="AlphaFoldDB" id="A0A5Q4C2U8"/>
<feature type="region of interest" description="Disordered" evidence="1">
    <location>
        <begin position="45"/>
        <end position="119"/>
    </location>
</feature>
<feature type="region of interest" description="Disordered" evidence="1">
    <location>
        <begin position="1"/>
        <end position="27"/>
    </location>
</feature>
<name>A0A5Q4C2U8_9PEZI</name>
<evidence type="ECO:0000313" key="2">
    <source>
        <dbReference type="EMBL" id="TQN72854.1"/>
    </source>
</evidence>
<protein>
    <submittedName>
        <fullName evidence="2">Uncharacterized protein</fullName>
    </submittedName>
</protein>